<evidence type="ECO:0000313" key="2">
    <source>
        <dbReference type="EMBL" id="RKJ91198.1"/>
    </source>
</evidence>
<comment type="caution">
    <text evidence="2">The sequence shown here is derived from an EMBL/GenBank/DDBJ whole genome shotgun (WGS) entry which is preliminary data.</text>
</comment>
<dbReference type="SUPFAM" id="SSF53335">
    <property type="entry name" value="S-adenosyl-L-methionine-dependent methyltransferases"/>
    <property type="match status" value="1"/>
</dbReference>
<dbReference type="Proteomes" id="UP000281725">
    <property type="component" value="Unassembled WGS sequence"/>
</dbReference>
<sequence length="275" mass="31948">MSVESKQFISARVYEESLFYFGLQNPTYLDDVIEAWSDFDHDLNGRWHELEHFGDADGTILDMAAGVGSFVFRGLKRGHDVYGVEPEAWKLEYINMRIAEDEKYATYADRIQYGLGEKLDFCDEKFDLVTTYQTLEHVQDVTACLDEMIRVTKTGGKIIIQAPDYFGFFEPHYILPLLPKLNNYWAKKLLRALNRPTSGIDTLNWITSDRVVNYIKDTYPHLSIVNVGESRKAKKLKLLSEKYHLPIGLLSIMLQLQRWIKSFYQCENMYIVVGK</sequence>
<proteinExistence type="predicted"/>
<protein>
    <submittedName>
        <fullName evidence="2">SAM-dependent methyltransferase</fullName>
    </submittedName>
</protein>
<reference evidence="2 3" key="1">
    <citation type="submission" date="2018-09" db="EMBL/GenBank/DDBJ databases">
        <title>Genome sequencing of Aeromonas veronii MS-17-88.</title>
        <authorList>
            <person name="Tekedar H.C."/>
            <person name="Arick M.A."/>
            <person name="Hsu C.-Y."/>
            <person name="Thrash A."/>
            <person name="Karsi A."/>
            <person name="Lawrence M.L."/>
            <person name="Abdelhamed H."/>
        </authorList>
    </citation>
    <scope>NUCLEOTIDE SEQUENCE [LARGE SCALE GENOMIC DNA]</scope>
    <source>
        <strain evidence="2 3">MS 17-88</strain>
    </source>
</reference>
<dbReference type="CDD" id="cd02440">
    <property type="entry name" value="AdoMet_MTases"/>
    <property type="match status" value="1"/>
</dbReference>
<dbReference type="AlphaFoldDB" id="A0A3A9IQF3"/>
<name>A0A3A9IQF3_AERVE</name>
<dbReference type="Pfam" id="PF08241">
    <property type="entry name" value="Methyltransf_11"/>
    <property type="match status" value="1"/>
</dbReference>
<dbReference type="EMBL" id="RAWX01000001">
    <property type="protein sequence ID" value="RKJ91198.1"/>
    <property type="molecule type" value="Genomic_DNA"/>
</dbReference>
<dbReference type="InterPro" id="IPR013216">
    <property type="entry name" value="Methyltransf_11"/>
</dbReference>
<evidence type="ECO:0000313" key="3">
    <source>
        <dbReference type="Proteomes" id="UP000281725"/>
    </source>
</evidence>
<evidence type="ECO:0000259" key="1">
    <source>
        <dbReference type="Pfam" id="PF08241"/>
    </source>
</evidence>
<dbReference type="GO" id="GO:0008757">
    <property type="term" value="F:S-adenosylmethionine-dependent methyltransferase activity"/>
    <property type="evidence" value="ECO:0007669"/>
    <property type="project" value="InterPro"/>
</dbReference>
<dbReference type="Gene3D" id="3.40.50.150">
    <property type="entry name" value="Vaccinia Virus protein VP39"/>
    <property type="match status" value="1"/>
</dbReference>
<dbReference type="GO" id="GO:0032259">
    <property type="term" value="P:methylation"/>
    <property type="evidence" value="ECO:0007669"/>
    <property type="project" value="UniProtKB-KW"/>
</dbReference>
<gene>
    <name evidence="2" type="ORF">D6R50_00795</name>
</gene>
<feature type="domain" description="Methyltransferase type 11" evidence="1">
    <location>
        <begin position="61"/>
        <end position="160"/>
    </location>
</feature>
<dbReference type="PANTHER" id="PTHR43591:SF24">
    <property type="entry name" value="2-METHOXY-6-POLYPRENYL-1,4-BENZOQUINOL METHYLASE, MITOCHONDRIAL"/>
    <property type="match status" value="1"/>
</dbReference>
<dbReference type="InterPro" id="IPR029063">
    <property type="entry name" value="SAM-dependent_MTases_sf"/>
</dbReference>
<accession>A0A3A9IQF3</accession>
<keyword evidence="2" id="KW-0808">Transferase</keyword>
<keyword evidence="2" id="KW-0489">Methyltransferase</keyword>
<dbReference type="PANTHER" id="PTHR43591">
    <property type="entry name" value="METHYLTRANSFERASE"/>
    <property type="match status" value="1"/>
</dbReference>
<organism evidence="2 3">
    <name type="scientific">Aeromonas veronii</name>
    <dbReference type="NCBI Taxonomy" id="654"/>
    <lineage>
        <taxon>Bacteria</taxon>
        <taxon>Pseudomonadati</taxon>
        <taxon>Pseudomonadota</taxon>
        <taxon>Gammaproteobacteria</taxon>
        <taxon>Aeromonadales</taxon>
        <taxon>Aeromonadaceae</taxon>
        <taxon>Aeromonas</taxon>
    </lineage>
</organism>
<dbReference type="RefSeq" id="WP_120413992.1">
    <property type="nucleotide sequence ID" value="NZ_JAPEDS010000002.1"/>
</dbReference>